<keyword evidence="3" id="KW-1185">Reference proteome</keyword>
<evidence type="ECO:0000313" key="3">
    <source>
        <dbReference type="Proteomes" id="UP000887116"/>
    </source>
</evidence>
<dbReference type="Proteomes" id="UP000887116">
    <property type="component" value="Unassembled WGS sequence"/>
</dbReference>
<keyword evidence="1" id="KW-0812">Transmembrane</keyword>
<comment type="caution">
    <text evidence="2">The sequence shown here is derived from an EMBL/GenBank/DDBJ whole genome shotgun (WGS) entry which is preliminary data.</text>
</comment>
<dbReference type="AlphaFoldDB" id="A0A8X6GG55"/>
<feature type="transmembrane region" description="Helical" evidence="1">
    <location>
        <begin position="54"/>
        <end position="72"/>
    </location>
</feature>
<protein>
    <submittedName>
        <fullName evidence="2">Uncharacterized protein</fullName>
    </submittedName>
</protein>
<name>A0A8X6GG55_TRICU</name>
<dbReference type="OrthoDB" id="6436525at2759"/>
<evidence type="ECO:0000256" key="1">
    <source>
        <dbReference type="SAM" id="Phobius"/>
    </source>
</evidence>
<accession>A0A8X6GG55</accession>
<gene>
    <name evidence="2" type="ORF">TNCT_712751</name>
</gene>
<reference evidence="2" key="1">
    <citation type="submission" date="2020-07" db="EMBL/GenBank/DDBJ databases">
        <title>Multicomponent nature underlies the extraordinary mechanical properties of spider dragline silk.</title>
        <authorList>
            <person name="Kono N."/>
            <person name="Nakamura H."/>
            <person name="Mori M."/>
            <person name="Yoshida Y."/>
            <person name="Ohtoshi R."/>
            <person name="Malay A.D."/>
            <person name="Moran D.A.P."/>
            <person name="Tomita M."/>
            <person name="Numata K."/>
            <person name="Arakawa K."/>
        </authorList>
    </citation>
    <scope>NUCLEOTIDE SEQUENCE</scope>
</reference>
<dbReference type="EMBL" id="BMAO01005603">
    <property type="protein sequence ID" value="GFR02459.1"/>
    <property type="molecule type" value="Genomic_DNA"/>
</dbReference>
<keyword evidence="1" id="KW-1133">Transmembrane helix</keyword>
<proteinExistence type="predicted"/>
<keyword evidence="1" id="KW-0472">Membrane</keyword>
<organism evidence="2 3">
    <name type="scientific">Trichonephila clavata</name>
    <name type="common">Joro spider</name>
    <name type="synonym">Nephila clavata</name>
    <dbReference type="NCBI Taxonomy" id="2740835"/>
    <lineage>
        <taxon>Eukaryota</taxon>
        <taxon>Metazoa</taxon>
        <taxon>Ecdysozoa</taxon>
        <taxon>Arthropoda</taxon>
        <taxon>Chelicerata</taxon>
        <taxon>Arachnida</taxon>
        <taxon>Araneae</taxon>
        <taxon>Araneomorphae</taxon>
        <taxon>Entelegynae</taxon>
        <taxon>Araneoidea</taxon>
        <taxon>Nephilidae</taxon>
        <taxon>Trichonephila</taxon>
    </lineage>
</organism>
<sequence>MDTYGKKFIRMDSNTVKDSQAPQQAFQTWYQKSHGPDHIVSSGSRIFISSSMKLILISLVIIQHLGVSQLVFDLPSLTGIT</sequence>
<evidence type="ECO:0000313" key="2">
    <source>
        <dbReference type="EMBL" id="GFR02459.1"/>
    </source>
</evidence>